<evidence type="ECO:0000256" key="11">
    <source>
        <dbReference type="ARBA" id="ARBA00023136"/>
    </source>
</evidence>
<dbReference type="GO" id="GO:0005886">
    <property type="term" value="C:plasma membrane"/>
    <property type="evidence" value="ECO:0007669"/>
    <property type="project" value="UniProtKB-SubCell"/>
</dbReference>
<evidence type="ECO:0000256" key="16">
    <source>
        <dbReference type="SAM" id="MobiDB-lite"/>
    </source>
</evidence>
<feature type="compositionally biased region" description="Low complexity" evidence="16">
    <location>
        <begin position="292"/>
        <end position="335"/>
    </location>
</feature>
<sequence>LPHINQDISTHLTSPRPTPPSPISQFFHRQHTFVAQTLSRLRFQKLFKRNRTLDTSILLVGSYRRHQSSHFTHSNQTYGFIHRQSFTMKSVIYLGVGFLSGAMAQNNLASCGSGCIQSMQGLASDLGCTAGDTACLCRNPNFTYGIRDCSFQSCQQSGDAQQAVAAGVELCRQAGVAVEVTPVVTVSQPTGTATVTPSASGGSAGATPSPVTTSTFSTVITSGGSTITSVGETTVFGVGGVPGASSVPASAVTTAPVVSTITSDGSVITSTIGSTTVLSSLTGSDASSALSSQASDASEASTATATETQSETATETQSETATQTQTGAATSASESGNAAKQTAVPVAGFLAAAGFAAMLI</sequence>
<keyword evidence="11" id="KW-0472">Membrane</keyword>
<evidence type="ECO:0000256" key="9">
    <source>
        <dbReference type="ARBA" id="ARBA00022729"/>
    </source>
</evidence>
<feature type="domain" description="CFEM" evidence="17">
    <location>
        <begin position="83"/>
        <end position="196"/>
    </location>
</feature>
<evidence type="ECO:0000256" key="4">
    <source>
        <dbReference type="ARBA" id="ARBA00022475"/>
    </source>
</evidence>
<feature type="disulfide bond" evidence="15">
    <location>
        <begin position="128"/>
        <end position="135"/>
    </location>
</feature>
<dbReference type="GO" id="GO:0046872">
    <property type="term" value="F:metal ion binding"/>
    <property type="evidence" value="ECO:0007669"/>
    <property type="project" value="UniProtKB-UniRule"/>
</dbReference>
<evidence type="ECO:0000256" key="12">
    <source>
        <dbReference type="ARBA" id="ARBA00023157"/>
    </source>
</evidence>
<dbReference type="STRING" id="1573173.A0A161VY14"/>
<keyword evidence="7" id="KW-0336">GPI-anchor</keyword>
<dbReference type="InterPro" id="IPR051735">
    <property type="entry name" value="CFEM_domain"/>
</dbReference>
<feature type="binding site" description="axial binding residue" evidence="15">
    <location>
        <position position="132"/>
    </location>
    <ligand>
        <name>heme</name>
        <dbReference type="ChEBI" id="CHEBI:30413"/>
    </ligand>
    <ligandPart>
        <name>Fe</name>
        <dbReference type="ChEBI" id="CHEBI:18248"/>
    </ligandPart>
</feature>
<evidence type="ECO:0000256" key="1">
    <source>
        <dbReference type="ARBA" id="ARBA00004609"/>
    </source>
</evidence>
<dbReference type="EMBL" id="LFIW01000200">
    <property type="protein sequence ID" value="KZL87710.1"/>
    <property type="molecule type" value="Genomic_DNA"/>
</dbReference>
<dbReference type="Pfam" id="PF05730">
    <property type="entry name" value="CFEM"/>
    <property type="match status" value="1"/>
</dbReference>
<feature type="region of interest" description="Disordered" evidence="16">
    <location>
        <begin position="1"/>
        <end position="23"/>
    </location>
</feature>
<keyword evidence="13" id="KW-0325">Glycoprotein</keyword>
<gene>
    <name evidence="18" type="ORF">CI238_12392</name>
</gene>
<evidence type="ECO:0000256" key="10">
    <source>
        <dbReference type="ARBA" id="ARBA00023004"/>
    </source>
</evidence>
<keyword evidence="9" id="KW-0732">Signal</keyword>
<comment type="caution">
    <text evidence="15">Lacks conserved residue(s) required for the propagation of feature annotation.</text>
</comment>
<dbReference type="AlphaFoldDB" id="A0A161VY14"/>
<protein>
    <submittedName>
        <fullName evidence="18">Cfem domain-containing protein</fullName>
    </submittedName>
</protein>
<keyword evidence="8 15" id="KW-0479">Metal-binding</keyword>
<keyword evidence="12 15" id="KW-1015">Disulfide bond</keyword>
<evidence type="ECO:0000256" key="6">
    <source>
        <dbReference type="ARBA" id="ARBA00022617"/>
    </source>
</evidence>
<dbReference type="PANTHER" id="PTHR37928:SF1">
    <property type="entry name" value="CFEM DOMAIN PROTEIN (AFU_ORTHOLOGUE AFUA_6G14090)"/>
    <property type="match status" value="1"/>
</dbReference>
<feature type="region of interest" description="Disordered" evidence="16">
    <location>
        <begin position="190"/>
        <end position="213"/>
    </location>
</feature>
<evidence type="ECO:0000256" key="8">
    <source>
        <dbReference type="ARBA" id="ARBA00022723"/>
    </source>
</evidence>
<comment type="subcellular location">
    <subcellularLocation>
        <location evidence="1">Cell membrane</location>
        <topology evidence="1">Lipid-anchor</topology>
        <topology evidence="1">GPI-anchor</topology>
    </subcellularLocation>
    <subcellularLocation>
        <location evidence="2">Secreted</location>
    </subcellularLocation>
</comment>
<evidence type="ECO:0000313" key="18">
    <source>
        <dbReference type="EMBL" id="KZL87710.1"/>
    </source>
</evidence>
<evidence type="ECO:0000313" key="19">
    <source>
        <dbReference type="Proteomes" id="UP000076584"/>
    </source>
</evidence>
<accession>A0A161VY14</accession>
<evidence type="ECO:0000256" key="13">
    <source>
        <dbReference type="ARBA" id="ARBA00023180"/>
    </source>
</evidence>
<dbReference type="PANTHER" id="PTHR37928">
    <property type="entry name" value="CFEM DOMAIN PROTEIN (AFU_ORTHOLOGUE AFUA_6G14090)"/>
    <property type="match status" value="1"/>
</dbReference>
<dbReference type="InterPro" id="IPR008427">
    <property type="entry name" value="Extracellular_membr_CFEM_dom"/>
</dbReference>
<keyword evidence="6 15" id="KW-0349">Heme</keyword>
<evidence type="ECO:0000256" key="5">
    <source>
        <dbReference type="ARBA" id="ARBA00022525"/>
    </source>
</evidence>
<dbReference type="GO" id="GO:0098552">
    <property type="term" value="C:side of membrane"/>
    <property type="evidence" value="ECO:0007669"/>
    <property type="project" value="UniProtKB-KW"/>
</dbReference>
<keyword evidence="4" id="KW-1003">Cell membrane</keyword>
<dbReference type="Proteomes" id="UP000076584">
    <property type="component" value="Unassembled WGS sequence"/>
</dbReference>
<proteinExistence type="inferred from homology"/>
<evidence type="ECO:0000256" key="3">
    <source>
        <dbReference type="ARBA" id="ARBA00010031"/>
    </source>
</evidence>
<dbReference type="SMART" id="SM00747">
    <property type="entry name" value="CFEM"/>
    <property type="match status" value="1"/>
</dbReference>
<keyword evidence="10 15" id="KW-0408">Iron</keyword>
<feature type="non-terminal residue" evidence="18">
    <location>
        <position position="1"/>
    </location>
</feature>
<name>A0A161VY14_COLIC</name>
<evidence type="ECO:0000256" key="2">
    <source>
        <dbReference type="ARBA" id="ARBA00004613"/>
    </source>
</evidence>
<evidence type="ECO:0000256" key="15">
    <source>
        <dbReference type="PROSITE-ProRule" id="PRU01356"/>
    </source>
</evidence>
<comment type="caution">
    <text evidence="18">The sequence shown here is derived from an EMBL/GenBank/DDBJ whole genome shotgun (WGS) entry which is preliminary data.</text>
</comment>
<feature type="region of interest" description="Disordered" evidence="16">
    <location>
        <begin position="292"/>
        <end position="338"/>
    </location>
</feature>
<evidence type="ECO:0000259" key="17">
    <source>
        <dbReference type="PROSITE" id="PS52012"/>
    </source>
</evidence>
<dbReference type="PROSITE" id="PS52012">
    <property type="entry name" value="CFEM"/>
    <property type="match status" value="1"/>
</dbReference>
<comment type="similarity">
    <text evidence="3">Belongs to the RBT5 family.</text>
</comment>
<keyword evidence="14" id="KW-0449">Lipoprotein</keyword>
<keyword evidence="5" id="KW-0964">Secreted</keyword>
<keyword evidence="19" id="KW-1185">Reference proteome</keyword>
<evidence type="ECO:0000256" key="14">
    <source>
        <dbReference type="ARBA" id="ARBA00023288"/>
    </source>
</evidence>
<evidence type="ECO:0000256" key="7">
    <source>
        <dbReference type="ARBA" id="ARBA00022622"/>
    </source>
</evidence>
<dbReference type="GO" id="GO:0005576">
    <property type="term" value="C:extracellular region"/>
    <property type="evidence" value="ECO:0007669"/>
    <property type="project" value="UniProtKB-SubCell"/>
</dbReference>
<reference evidence="18 19" key="1">
    <citation type="submission" date="2015-06" db="EMBL/GenBank/DDBJ databases">
        <title>Survival trade-offs in plant roots during colonization by closely related pathogenic and mutualistic fungi.</title>
        <authorList>
            <person name="Hacquard S."/>
            <person name="Kracher B."/>
            <person name="Hiruma K."/>
            <person name="Weinman A."/>
            <person name="Muench P."/>
            <person name="Garrido Oter R."/>
            <person name="Ver Loren van Themaat E."/>
            <person name="Dallerey J.-F."/>
            <person name="Damm U."/>
            <person name="Henrissat B."/>
            <person name="Lespinet O."/>
            <person name="Thon M."/>
            <person name="Kemen E."/>
            <person name="McHardy A.C."/>
            <person name="Schulze-Lefert P."/>
            <person name="O'Connell R.J."/>
        </authorList>
    </citation>
    <scope>NUCLEOTIDE SEQUENCE [LARGE SCALE GENOMIC DNA]</scope>
    <source>
        <strain evidence="18 19">MAFF 238704</strain>
    </source>
</reference>
<organism evidence="18 19">
    <name type="scientific">Colletotrichum incanum</name>
    <name type="common">Soybean anthracnose fungus</name>
    <dbReference type="NCBI Taxonomy" id="1573173"/>
    <lineage>
        <taxon>Eukaryota</taxon>
        <taxon>Fungi</taxon>
        <taxon>Dikarya</taxon>
        <taxon>Ascomycota</taxon>
        <taxon>Pezizomycotina</taxon>
        <taxon>Sordariomycetes</taxon>
        <taxon>Hypocreomycetidae</taxon>
        <taxon>Glomerellales</taxon>
        <taxon>Glomerellaceae</taxon>
        <taxon>Colletotrichum</taxon>
        <taxon>Colletotrichum spaethianum species complex</taxon>
    </lineage>
</organism>